<dbReference type="SUPFAM" id="SSF51735">
    <property type="entry name" value="NAD(P)-binding Rossmann-fold domains"/>
    <property type="match status" value="1"/>
</dbReference>
<dbReference type="InterPro" id="IPR036291">
    <property type="entry name" value="NAD(P)-bd_dom_sf"/>
</dbReference>
<dbReference type="PANTHER" id="PTHR22981">
    <property type="entry name" value="3-HYDROXYISOBUTYRATE DEHYDROGENASE-RELATED"/>
    <property type="match status" value="1"/>
</dbReference>
<dbReference type="InterPro" id="IPR008927">
    <property type="entry name" value="6-PGluconate_DH-like_C_sf"/>
</dbReference>
<dbReference type="Pfam" id="PF03446">
    <property type="entry name" value="NAD_binding_2"/>
    <property type="match status" value="1"/>
</dbReference>
<name>A0A515DE39_9BURK</name>
<dbReference type="InterPro" id="IPR006115">
    <property type="entry name" value="6PGDH_NADP-bd"/>
</dbReference>
<dbReference type="AlphaFoldDB" id="A0A515DE39"/>
<dbReference type="PIRSF" id="PIRSF000103">
    <property type="entry name" value="HIBADH"/>
    <property type="match status" value="1"/>
</dbReference>
<feature type="domain" description="3-hydroxyisobutyrate dehydrogenase-like NAD-binding" evidence="5">
    <location>
        <begin position="169"/>
        <end position="288"/>
    </location>
</feature>
<dbReference type="Gene3D" id="1.10.1040.10">
    <property type="entry name" value="N-(1-d-carboxylethyl)-l-norvaline Dehydrogenase, domain 2"/>
    <property type="match status" value="1"/>
</dbReference>
<organism evidence="6 7">
    <name type="scientific">Rhodoferax sediminis</name>
    <dbReference type="NCBI Taxonomy" id="2509614"/>
    <lineage>
        <taxon>Bacteria</taxon>
        <taxon>Pseudomonadati</taxon>
        <taxon>Pseudomonadota</taxon>
        <taxon>Betaproteobacteria</taxon>
        <taxon>Burkholderiales</taxon>
        <taxon>Comamonadaceae</taxon>
        <taxon>Rhodoferax</taxon>
    </lineage>
</organism>
<reference evidence="6 7" key="1">
    <citation type="submission" date="2019-01" db="EMBL/GenBank/DDBJ databases">
        <title>Genomic insights into a novel species Rhodoferax sp.</title>
        <authorList>
            <person name="Jin L."/>
        </authorList>
    </citation>
    <scope>NUCLEOTIDE SEQUENCE [LARGE SCALE GENOMIC DNA]</scope>
    <source>
        <strain evidence="6 7">CHu59-6-5</strain>
    </source>
</reference>
<dbReference type="OrthoDB" id="9777604at2"/>
<dbReference type="KEGG" id="rhf:EUB48_16245"/>
<gene>
    <name evidence="6" type="ORF">EUB48_16245</name>
</gene>
<accession>A0A515DE39</accession>
<dbReference type="EMBL" id="CP035503">
    <property type="protein sequence ID" value="QDL38665.1"/>
    <property type="molecule type" value="Genomic_DNA"/>
</dbReference>
<evidence type="ECO:0000256" key="3">
    <source>
        <dbReference type="PIRSR" id="PIRSR000103-1"/>
    </source>
</evidence>
<dbReference type="InterPro" id="IPR015815">
    <property type="entry name" value="HIBADH-related"/>
</dbReference>
<dbReference type="Pfam" id="PF14833">
    <property type="entry name" value="NAD_binding_11"/>
    <property type="match status" value="1"/>
</dbReference>
<dbReference type="InterPro" id="IPR029154">
    <property type="entry name" value="HIBADH-like_NADP-bd"/>
</dbReference>
<feature type="domain" description="6-phosphogluconate dehydrogenase NADP-binding" evidence="4">
    <location>
        <begin position="8"/>
        <end position="165"/>
    </location>
</feature>
<dbReference type="SUPFAM" id="SSF48179">
    <property type="entry name" value="6-phosphogluconate dehydrogenase C-terminal domain-like"/>
    <property type="match status" value="1"/>
</dbReference>
<dbReference type="GO" id="GO:0016616">
    <property type="term" value="F:oxidoreductase activity, acting on the CH-OH group of donors, NAD or NADP as acceptor"/>
    <property type="evidence" value="ECO:0007669"/>
    <property type="project" value="TreeGrafter"/>
</dbReference>
<keyword evidence="2" id="KW-0520">NAD</keyword>
<evidence type="ECO:0000256" key="1">
    <source>
        <dbReference type="ARBA" id="ARBA00023002"/>
    </source>
</evidence>
<dbReference type="Proteomes" id="UP000316798">
    <property type="component" value="Chromosome"/>
</dbReference>
<sequence>MGGSHMRLGMIGVGDMGRPLAMRLLKADFELAVYDVNPEAVADLVAQGASAGESPQGVASCAELVFACLPSPAVSERVALGPDGVIHGTAIRQYVEMSTIGYICMQRIASGLWARSIALLDAPVSGGPLGAKAGRLTCFVAAPRAQFEDAEPALLGVCDRLFHVGEEPGQAQVLKLANNMLNAANLSLAIEMVLMVRGAGIDEAMAIDVINASTGRSRATEETFKTQILSGAFRTGAKLSIASKDVELAVEQARMLGVEHSVAQAVSLLWKAAETQGHGGSDLSRIYDFINGLAAPRPADA</sequence>
<dbReference type="Gene3D" id="3.40.50.720">
    <property type="entry name" value="NAD(P)-binding Rossmann-like Domain"/>
    <property type="match status" value="1"/>
</dbReference>
<evidence type="ECO:0000259" key="4">
    <source>
        <dbReference type="Pfam" id="PF03446"/>
    </source>
</evidence>
<keyword evidence="1" id="KW-0560">Oxidoreductase</keyword>
<evidence type="ECO:0000313" key="7">
    <source>
        <dbReference type="Proteomes" id="UP000316798"/>
    </source>
</evidence>
<keyword evidence="7" id="KW-1185">Reference proteome</keyword>
<protein>
    <submittedName>
        <fullName evidence="6">NAD(P)-dependent oxidoreductase</fullName>
    </submittedName>
</protein>
<evidence type="ECO:0000259" key="5">
    <source>
        <dbReference type="Pfam" id="PF14833"/>
    </source>
</evidence>
<dbReference type="GO" id="GO:0051287">
    <property type="term" value="F:NAD binding"/>
    <property type="evidence" value="ECO:0007669"/>
    <property type="project" value="InterPro"/>
</dbReference>
<feature type="active site" evidence="3">
    <location>
        <position position="175"/>
    </location>
</feature>
<dbReference type="PANTHER" id="PTHR22981:SF7">
    <property type="entry name" value="3-HYDROXYISOBUTYRATE DEHYDROGENASE, MITOCHONDRIAL"/>
    <property type="match status" value="1"/>
</dbReference>
<dbReference type="GO" id="GO:0050661">
    <property type="term" value="F:NADP binding"/>
    <property type="evidence" value="ECO:0007669"/>
    <property type="project" value="InterPro"/>
</dbReference>
<evidence type="ECO:0000313" key="6">
    <source>
        <dbReference type="EMBL" id="QDL38665.1"/>
    </source>
</evidence>
<proteinExistence type="predicted"/>
<evidence type="ECO:0000256" key="2">
    <source>
        <dbReference type="ARBA" id="ARBA00023027"/>
    </source>
</evidence>
<dbReference type="InterPro" id="IPR013328">
    <property type="entry name" value="6PGD_dom2"/>
</dbReference>